<dbReference type="Proteomes" id="UP000256328">
    <property type="component" value="Unassembled WGS sequence"/>
</dbReference>
<accession>A0A3D8QZK3</accession>
<dbReference type="InterPro" id="IPR010839">
    <property type="entry name" value="AtuA_N"/>
</dbReference>
<dbReference type="InterPro" id="IPR056362">
    <property type="entry name" value="AtuA-like_ferredoxin_dom"/>
</dbReference>
<dbReference type="OrthoDB" id="10265871at2759"/>
<comment type="caution">
    <text evidence="3">The sequence shown here is derived from an EMBL/GenBank/DDBJ whole genome shotgun (WGS) entry which is preliminary data.</text>
</comment>
<dbReference type="AlphaFoldDB" id="A0A3D8QZK3"/>
<evidence type="ECO:0008006" key="5">
    <source>
        <dbReference type="Google" id="ProtNLM"/>
    </source>
</evidence>
<feature type="domain" description="Acyclic terpene utilisation N-terminal" evidence="1">
    <location>
        <begin position="224"/>
        <end position="378"/>
    </location>
</feature>
<feature type="domain" description="Acyclic terpene utilisation N-terminal" evidence="1">
    <location>
        <begin position="1"/>
        <end position="213"/>
    </location>
</feature>
<gene>
    <name evidence="3" type="ORF">BP5796_09753</name>
</gene>
<dbReference type="PANTHER" id="PTHR47585">
    <property type="match status" value="1"/>
</dbReference>
<name>A0A3D8QZK3_9HELO</name>
<protein>
    <recommendedName>
        <fullName evidence="5">DUF1446-domain-containing protein</fullName>
    </recommendedName>
</protein>
<evidence type="ECO:0000313" key="3">
    <source>
        <dbReference type="EMBL" id="RDW67004.1"/>
    </source>
</evidence>
<feature type="domain" description="AtuA-like ferredoxin-fold" evidence="2">
    <location>
        <begin position="426"/>
        <end position="524"/>
    </location>
</feature>
<dbReference type="EMBL" id="PDLN01000014">
    <property type="protein sequence ID" value="RDW67004.1"/>
    <property type="molecule type" value="Genomic_DNA"/>
</dbReference>
<sequence>MAENATAFRQGNHPGYEETAWKGLEMSLDVLAERGIKVVINGGSLNPTGLARQVRDLAAQKNLPLKVAYVSGDDLMSVLGPDLASLKDKIPPHLDSVNTDIKIHSPVLSFKSWSSVPLVSANAYLGARAIVQGLRHGADIIICGRVADASPVIGAAWYWHGWTDTDYDRLAGSLIAGHLIECSAYVTGGNFAGFTEYAPQMFVEPGFPRLDMTGKYSSFATQNSTDETRVRVSGIRGAPPPPTTKVAIFYQGGFQSQILVNSTGYGTAQKYALLETQLRKKLKESKVDQMIDLLEFQIVGIPEANPRSQLASTTYCRIFAEAKTAESLMGLLVSFSEISLQHFSGFHAALDMRTAIPKPFLAMYPALYPQDALHESVTFLDGTGTPQLQTIDAGHPPVYERLEQRENYDTASPTPLETFGPTKRLRLGSVALARSGDKGSNLNVGFFVQTPKAFAWLRTFLSSARLKQLMGEDWLEEEYFLERVEFPGILAVHFVVYGILGRGVSSSSRLDALGKAFADFVRDRVVDVPVCLVKGQVKL</sequence>
<evidence type="ECO:0000259" key="2">
    <source>
        <dbReference type="Pfam" id="PF23544"/>
    </source>
</evidence>
<dbReference type="Pfam" id="PF23544">
    <property type="entry name" value="AtuA_ferredoxin"/>
    <property type="match status" value="1"/>
</dbReference>
<organism evidence="3 4">
    <name type="scientific">Coleophoma crateriformis</name>
    <dbReference type="NCBI Taxonomy" id="565419"/>
    <lineage>
        <taxon>Eukaryota</taxon>
        <taxon>Fungi</taxon>
        <taxon>Dikarya</taxon>
        <taxon>Ascomycota</taxon>
        <taxon>Pezizomycotina</taxon>
        <taxon>Leotiomycetes</taxon>
        <taxon>Helotiales</taxon>
        <taxon>Dermateaceae</taxon>
        <taxon>Coleophoma</taxon>
    </lineage>
</organism>
<reference evidence="3 4" key="1">
    <citation type="journal article" date="2018" name="IMA Fungus">
        <title>IMA Genome-F 9: Draft genome sequence of Annulohypoxylon stygium, Aspergillus mulundensis, Berkeleyomyces basicola (syn. Thielaviopsis basicola), Ceratocystis smalleyi, two Cercospora beticola strains, Coleophoma cylindrospora, Fusarium fracticaudum, Phialophora cf. hyalina, and Morchella septimelata.</title>
        <authorList>
            <person name="Wingfield B.D."/>
            <person name="Bills G.F."/>
            <person name="Dong Y."/>
            <person name="Huang W."/>
            <person name="Nel W.J."/>
            <person name="Swalarsk-Parry B.S."/>
            <person name="Vaghefi N."/>
            <person name="Wilken P.M."/>
            <person name="An Z."/>
            <person name="de Beer Z.W."/>
            <person name="De Vos L."/>
            <person name="Chen L."/>
            <person name="Duong T.A."/>
            <person name="Gao Y."/>
            <person name="Hammerbacher A."/>
            <person name="Kikkert J.R."/>
            <person name="Li Y."/>
            <person name="Li H."/>
            <person name="Li K."/>
            <person name="Li Q."/>
            <person name="Liu X."/>
            <person name="Ma X."/>
            <person name="Naidoo K."/>
            <person name="Pethybridge S.J."/>
            <person name="Sun J."/>
            <person name="Steenkamp E.T."/>
            <person name="van der Nest M.A."/>
            <person name="van Wyk S."/>
            <person name="Wingfield M.J."/>
            <person name="Xiong C."/>
            <person name="Yue Q."/>
            <person name="Zhang X."/>
        </authorList>
    </citation>
    <scope>NUCLEOTIDE SEQUENCE [LARGE SCALE GENOMIC DNA]</scope>
    <source>
        <strain evidence="3 4">BP5796</strain>
    </source>
</reference>
<keyword evidence="4" id="KW-1185">Reference proteome</keyword>
<evidence type="ECO:0000313" key="4">
    <source>
        <dbReference type="Proteomes" id="UP000256328"/>
    </source>
</evidence>
<dbReference type="Pfam" id="PF07287">
    <property type="entry name" value="AtuA"/>
    <property type="match status" value="2"/>
</dbReference>
<dbReference type="PANTHER" id="PTHR47585:SF1">
    <property type="entry name" value="DUF1446 DOMAIN-CONTAINING PROTEIN"/>
    <property type="match status" value="1"/>
</dbReference>
<proteinExistence type="predicted"/>
<evidence type="ECO:0000259" key="1">
    <source>
        <dbReference type="Pfam" id="PF07287"/>
    </source>
</evidence>